<keyword evidence="4 6" id="KW-0371">Homeobox</keyword>
<evidence type="ECO:0000256" key="4">
    <source>
        <dbReference type="ARBA" id="ARBA00023155"/>
    </source>
</evidence>
<dbReference type="Pfam" id="PF05920">
    <property type="entry name" value="Homeobox_KN"/>
    <property type="match status" value="1"/>
</dbReference>
<dbReference type="Proteomes" id="UP000274429">
    <property type="component" value="Unassembled WGS sequence"/>
</dbReference>
<dbReference type="GO" id="GO:0030182">
    <property type="term" value="P:neuron differentiation"/>
    <property type="evidence" value="ECO:0007669"/>
    <property type="project" value="TreeGrafter"/>
</dbReference>
<dbReference type="PANTHER" id="PTHR11211:SF40">
    <property type="entry name" value="MIRROR, ISOFORM C"/>
    <property type="match status" value="1"/>
</dbReference>
<keyword evidence="3 6" id="KW-0238">DNA-binding</keyword>
<dbReference type="WBParaSite" id="TTAC_0000729501-mRNA-1">
    <property type="protein sequence ID" value="TTAC_0000729501-mRNA-1"/>
    <property type="gene ID" value="TTAC_0000729501"/>
</dbReference>
<dbReference type="InterPro" id="IPR001356">
    <property type="entry name" value="HD"/>
</dbReference>
<reference evidence="9 10" key="2">
    <citation type="submission" date="2018-11" db="EMBL/GenBank/DDBJ databases">
        <authorList>
            <consortium name="Pathogen Informatics"/>
        </authorList>
    </citation>
    <scope>NUCLEOTIDE SEQUENCE [LARGE SCALE GENOMIC DNA]</scope>
</reference>
<dbReference type="EMBL" id="UYWX01020358">
    <property type="protein sequence ID" value="VDM31635.1"/>
    <property type="molecule type" value="Genomic_DNA"/>
</dbReference>
<feature type="compositionally biased region" description="Polar residues" evidence="7">
    <location>
        <begin position="333"/>
        <end position="342"/>
    </location>
</feature>
<protein>
    <submittedName>
        <fullName evidence="11">Homeobox domain-containing protein</fullName>
    </submittedName>
</protein>
<evidence type="ECO:0000256" key="5">
    <source>
        <dbReference type="ARBA" id="ARBA00023242"/>
    </source>
</evidence>
<evidence type="ECO:0000313" key="11">
    <source>
        <dbReference type="WBParaSite" id="TTAC_0000729501-mRNA-1"/>
    </source>
</evidence>
<evidence type="ECO:0000256" key="1">
    <source>
        <dbReference type="ARBA" id="ARBA00004123"/>
    </source>
</evidence>
<dbReference type="STRING" id="6205.A0A0R3X215"/>
<keyword evidence="5 6" id="KW-0539">Nucleus</keyword>
<gene>
    <name evidence="9" type="ORF">TTAC_LOCUS7280</name>
</gene>
<feature type="compositionally biased region" description="Basic and acidic residues" evidence="7">
    <location>
        <begin position="303"/>
        <end position="321"/>
    </location>
</feature>
<dbReference type="PANTHER" id="PTHR11211">
    <property type="entry name" value="IROQUOIS-CLASS HOMEODOMAIN PROTEIN IRX"/>
    <property type="match status" value="1"/>
</dbReference>
<organism evidence="11">
    <name type="scientific">Hydatigena taeniaeformis</name>
    <name type="common">Feline tapeworm</name>
    <name type="synonym">Taenia taeniaeformis</name>
    <dbReference type="NCBI Taxonomy" id="6205"/>
    <lineage>
        <taxon>Eukaryota</taxon>
        <taxon>Metazoa</taxon>
        <taxon>Spiralia</taxon>
        <taxon>Lophotrochozoa</taxon>
        <taxon>Platyhelminthes</taxon>
        <taxon>Cestoda</taxon>
        <taxon>Eucestoda</taxon>
        <taxon>Cyclophyllidea</taxon>
        <taxon>Taeniidae</taxon>
        <taxon>Hydatigera</taxon>
    </lineage>
</organism>
<accession>A0A0R3X215</accession>
<dbReference type="SUPFAM" id="SSF46689">
    <property type="entry name" value="Homeodomain-like"/>
    <property type="match status" value="1"/>
</dbReference>
<dbReference type="InterPro" id="IPR017970">
    <property type="entry name" value="Homeobox_CS"/>
</dbReference>
<dbReference type="Gene3D" id="1.10.10.60">
    <property type="entry name" value="Homeodomain-like"/>
    <property type="match status" value="1"/>
</dbReference>
<dbReference type="GO" id="GO:0005634">
    <property type="term" value="C:nucleus"/>
    <property type="evidence" value="ECO:0007669"/>
    <property type="project" value="UniProtKB-SubCell"/>
</dbReference>
<dbReference type="PROSITE" id="PS50071">
    <property type="entry name" value="HOMEOBOX_2"/>
    <property type="match status" value="1"/>
</dbReference>
<evidence type="ECO:0000313" key="10">
    <source>
        <dbReference type="Proteomes" id="UP000274429"/>
    </source>
</evidence>
<reference evidence="11" key="1">
    <citation type="submission" date="2017-02" db="UniProtKB">
        <authorList>
            <consortium name="WormBaseParasite"/>
        </authorList>
    </citation>
    <scope>IDENTIFICATION</scope>
</reference>
<feature type="compositionally biased region" description="Polar residues" evidence="7">
    <location>
        <begin position="292"/>
        <end position="301"/>
    </location>
</feature>
<comment type="similarity">
    <text evidence="2">Belongs to the TALE/IRO homeobox family.</text>
</comment>
<feature type="region of interest" description="Disordered" evidence="7">
    <location>
        <begin position="366"/>
        <end position="390"/>
    </location>
</feature>
<dbReference type="AlphaFoldDB" id="A0A0R3X215"/>
<sequence length="403" mass="45607">MAMVQSPQYQHSIQMQQRLPLQPCAYQNEMANYQVVHEPYAAWDRKVYTNLQSTRYAPYNVEGRRHGRPPTAYNEGLIQATQTTVLPGRPPMGYAIRPPAGVAYETHPNGHFTPPVAQQNIPPGYYQQVSVPMQIPHSSCEPIFPPPTEIPLLQQPRQLPYQQQVIPPIHPEYLQQQHLYMHIPHYYPEQTLCDGGSLVGARQGFIETTPKMFQERQIMSTQRSDQRLDSERKKTARAATQRLKAWLMEHSTNPYPTKAEKLALAAETGMTFNQISTWFANARRRLKKENRMTWSPRTGATESRPRVPEIVRGDSDGHSDGRSSSQLGEVTDGDQSNRNTLGDSYASDESHTSLFQHSYRLPASSTVLPLPNLGPSPPRQEATGLNFSGNDESGVFCQSNFFY</sequence>
<dbReference type="InterPro" id="IPR009057">
    <property type="entry name" value="Homeodomain-like_sf"/>
</dbReference>
<dbReference type="OrthoDB" id="10056939at2759"/>
<evidence type="ECO:0000256" key="6">
    <source>
        <dbReference type="PROSITE-ProRule" id="PRU00108"/>
    </source>
</evidence>
<dbReference type="GO" id="GO:0000978">
    <property type="term" value="F:RNA polymerase II cis-regulatory region sequence-specific DNA binding"/>
    <property type="evidence" value="ECO:0007669"/>
    <property type="project" value="TreeGrafter"/>
</dbReference>
<proteinExistence type="inferred from homology"/>
<dbReference type="PROSITE" id="PS00027">
    <property type="entry name" value="HOMEOBOX_1"/>
    <property type="match status" value="1"/>
</dbReference>
<keyword evidence="10" id="KW-1185">Reference proteome</keyword>
<evidence type="ECO:0000256" key="2">
    <source>
        <dbReference type="ARBA" id="ARBA00008446"/>
    </source>
</evidence>
<feature type="region of interest" description="Disordered" evidence="7">
    <location>
        <begin position="290"/>
        <end position="349"/>
    </location>
</feature>
<dbReference type="InterPro" id="IPR008422">
    <property type="entry name" value="KN_HD"/>
</dbReference>
<feature type="domain" description="Homeobox" evidence="8">
    <location>
        <begin position="226"/>
        <end position="289"/>
    </location>
</feature>
<dbReference type="GO" id="GO:0000981">
    <property type="term" value="F:DNA-binding transcription factor activity, RNA polymerase II-specific"/>
    <property type="evidence" value="ECO:0007669"/>
    <property type="project" value="InterPro"/>
</dbReference>
<dbReference type="GO" id="GO:0048468">
    <property type="term" value="P:cell development"/>
    <property type="evidence" value="ECO:0007669"/>
    <property type="project" value="TreeGrafter"/>
</dbReference>
<evidence type="ECO:0000313" key="9">
    <source>
        <dbReference type="EMBL" id="VDM31635.1"/>
    </source>
</evidence>
<dbReference type="CDD" id="cd00086">
    <property type="entry name" value="homeodomain"/>
    <property type="match status" value="1"/>
</dbReference>
<name>A0A0R3X215_HYDTA</name>
<evidence type="ECO:0000256" key="7">
    <source>
        <dbReference type="SAM" id="MobiDB-lite"/>
    </source>
</evidence>
<comment type="subcellular location">
    <subcellularLocation>
        <location evidence="1 6">Nucleus</location>
    </subcellularLocation>
</comment>
<evidence type="ECO:0000256" key="3">
    <source>
        <dbReference type="ARBA" id="ARBA00023125"/>
    </source>
</evidence>
<feature type="DNA-binding region" description="Homeobox" evidence="6">
    <location>
        <begin position="228"/>
        <end position="290"/>
    </location>
</feature>
<evidence type="ECO:0000259" key="8">
    <source>
        <dbReference type="PROSITE" id="PS50071"/>
    </source>
</evidence>
<dbReference type="SMART" id="SM00389">
    <property type="entry name" value="HOX"/>
    <property type="match status" value="1"/>
</dbReference>